<name>E2B3Q6_HARSA</name>
<feature type="compositionally biased region" description="Basic and acidic residues" evidence="1">
    <location>
        <begin position="1"/>
        <end position="15"/>
    </location>
</feature>
<dbReference type="EMBL" id="GL445383">
    <property type="protein sequence ID" value="EFN89674.1"/>
    <property type="molecule type" value="Genomic_DNA"/>
</dbReference>
<gene>
    <name evidence="3" type="ORF">EAI_08019</name>
</gene>
<keyword evidence="4" id="KW-1185">Reference proteome</keyword>
<dbReference type="Proteomes" id="UP000008237">
    <property type="component" value="Unassembled WGS sequence"/>
</dbReference>
<feature type="region of interest" description="Disordered" evidence="1">
    <location>
        <begin position="1"/>
        <end position="31"/>
    </location>
</feature>
<reference evidence="3 4" key="1">
    <citation type="journal article" date="2010" name="Science">
        <title>Genomic comparison of the ants Camponotus floridanus and Harpegnathos saltator.</title>
        <authorList>
            <person name="Bonasio R."/>
            <person name="Zhang G."/>
            <person name="Ye C."/>
            <person name="Mutti N.S."/>
            <person name="Fang X."/>
            <person name="Qin N."/>
            <person name="Donahue G."/>
            <person name="Yang P."/>
            <person name="Li Q."/>
            <person name="Li C."/>
            <person name="Zhang P."/>
            <person name="Huang Z."/>
            <person name="Berger S.L."/>
            <person name="Reinberg D."/>
            <person name="Wang J."/>
            <person name="Liebig J."/>
        </authorList>
    </citation>
    <scope>NUCLEOTIDE SEQUENCE [LARGE SCALE GENOMIC DNA]</scope>
    <source>
        <strain evidence="3 4">R22 G/1</strain>
    </source>
</reference>
<accession>E2B3Q6</accession>
<sequence>MNDINARGDIDKPPTDTRSTNDMPSKWKHQHEQSIYRPTTMMMMMRRYDNALGTNEYANVRRDTDVPRNVSSDYENVDNEPPLTVLRKRLRCSRRIIAYTAAGITIAVLCGLAISSVFFIRSDLEALAYDNIDSKCYELWDDAINVSPITTTRLTRQIAGLDVTIRRDLHAL</sequence>
<evidence type="ECO:0000313" key="4">
    <source>
        <dbReference type="Proteomes" id="UP000008237"/>
    </source>
</evidence>
<proteinExistence type="predicted"/>
<keyword evidence="2" id="KW-0812">Transmembrane</keyword>
<dbReference type="InParanoid" id="E2B3Q6"/>
<evidence type="ECO:0000256" key="1">
    <source>
        <dbReference type="SAM" id="MobiDB-lite"/>
    </source>
</evidence>
<keyword evidence="2" id="KW-0472">Membrane</keyword>
<organism evidence="4">
    <name type="scientific">Harpegnathos saltator</name>
    <name type="common">Jerdon's jumping ant</name>
    <dbReference type="NCBI Taxonomy" id="610380"/>
    <lineage>
        <taxon>Eukaryota</taxon>
        <taxon>Metazoa</taxon>
        <taxon>Ecdysozoa</taxon>
        <taxon>Arthropoda</taxon>
        <taxon>Hexapoda</taxon>
        <taxon>Insecta</taxon>
        <taxon>Pterygota</taxon>
        <taxon>Neoptera</taxon>
        <taxon>Endopterygota</taxon>
        <taxon>Hymenoptera</taxon>
        <taxon>Apocrita</taxon>
        <taxon>Aculeata</taxon>
        <taxon>Formicoidea</taxon>
        <taxon>Formicidae</taxon>
        <taxon>Ponerinae</taxon>
        <taxon>Ponerini</taxon>
        <taxon>Harpegnathos</taxon>
    </lineage>
</organism>
<evidence type="ECO:0000256" key="2">
    <source>
        <dbReference type="SAM" id="Phobius"/>
    </source>
</evidence>
<feature type="transmembrane region" description="Helical" evidence="2">
    <location>
        <begin position="96"/>
        <end position="120"/>
    </location>
</feature>
<keyword evidence="2" id="KW-1133">Transmembrane helix</keyword>
<protein>
    <submittedName>
        <fullName evidence="3">Uncharacterized protein</fullName>
    </submittedName>
</protein>
<evidence type="ECO:0000313" key="3">
    <source>
        <dbReference type="EMBL" id="EFN89674.1"/>
    </source>
</evidence>
<dbReference type="AlphaFoldDB" id="E2B3Q6"/>